<feature type="transmembrane region" description="Helical" evidence="1">
    <location>
        <begin position="47"/>
        <end position="68"/>
    </location>
</feature>
<evidence type="ECO:0000313" key="2">
    <source>
        <dbReference type="EMBL" id="MVQ33275.1"/>
    </source>
</evidence>
<feature type="transmembrane region" description="Helical" evidence="1">
    <location>
        <begin position="75"/>
        <end position="95"/>
    </location>
</feature>
<evidence type="ECO:0000313" key="3">
    <source>
        <dbReference type="Proteomes" id="UP000467637"/>
    </source>
</evidence>
<keyword evidence="1" id="KW-1133">Transmembrane helix</keyword>
<keyword evidence="3" id="KW-1185">Reference proteome</keyword>
<keyword evidence="1" id="KW-0472">Membrane</keyword>
<accession>A0ABW9U262</accession>
<dbReference type="RefSeq" id="WP_157317454.1">
    <property type="nucleotide sequence ID" value="NZ_WSEM01000003.1"/>
</dbReference>
<keyword evidence="1" id="KW-0812">Transmembrane</keyword>
<name>A0ABW9U262_9BACL</name>
<organism evidence="2 3">
    <name type="scientific">Paenibacillus anseongense</name>
    <dbReference type="NCBI Taxonomy" id="2682845"/>
    <lineage>
        <taxon>Bacteria</taxon>
        <taxon>Bacillati</taxon>
        <taxon>Bacillota</taxon>
        <taxon>Bacilli</taxon>
        <taxon>Bacillales</taxon>
        <taxon>Paenibacillaceae</taxon>
        <taxon>Paenibacillus</taxon>
    </lineage>
</organism>
<dbReference type="EMBL" id="WSEM01000003">
    <property type="protein sequence ID" value="MVQ33275.1"/>
    <property type="molecule type" value="Genomic_DNA"/>
</dbReference>
<reference evidence="2 3" key="1">
    <citation type="submission" date="2019-12" db="EMBL/GenBank/DDBJ databases">
        <authorList>
            <person name="Huq M.A."/>
        </authorList>
    </citation>
    <scope>NUCLEOTIDE SEQUENCE [LARGE SCALE GENOMIC DNA]</scope>
    <source>
        <strain evidence="2 3">MAH-34</strain>
    </source>
</reference>
<dbReference type="Proteomes" id="UP000467637">
    <property type="component" value="Unassembled WGS sequence"/>
</dbReference>
<comment type="caution">
    <text evidence="2">The sequence shown here is derived from an EMBL/GenBank/DDBJ whole genome shotgun (WGS) entry which is preliminary data.</text>
</comment>
<sequence length="100" mass="11230">MSYRKAIVVCLQIMVSIALPFLLYQIYDDYFHEYYIHGFLAGLGPLLAAAGMLLLNLAFLSPLLYVLCKKYVDSVLLLLLPPIFIGISAFCQYGMMVALD</sequence>
<evidence type="ECO:0000256" key="1">
    <source>
        <dbReference type="SAM" id="Phobius"/>
    </source>
</evidence>
<gene>
    <name evidence="2" type="ORF">GON05_01300</name>
</gene>
<feature type="transmembrane region" description="Helical" evidence="1">
    <location>
        <begin position="7"/>
        <end position="27"/>
    </location>
</feature>
<proteinExistence type="predicted"/>
<protein>
    <submittedName>
        <fullName evidence="2">Uncharacterized protein</fullName>
    </submittedName>
</protein>